<dbReference type="InterPro" id="IPR001296">
    <property type="entry name" value="Glyco_trans_1"/>
</dbReference>
<feature type="domain" description="Glycosyl transferase family 1" evidence="3">
    <location>
        <begin position="245"/>
        <end position="404"/>
    </location>
</feature>
<dbReference type="CDD" id="cd03794">
    <property type="entry name" value="GT4_WbuB-like"/>
    <property type="match status" value="1"/>
</dbReference>
<dbReference type="InterPro" id="IPR050194">
    <property type="entry name" value="Glycosyltransferase_grp1"/>
</dbReference>
<evidence type="ECO:0000256" key="2">
    <source>
        <dbReference type="ARBA" id="ARBA00022679"/>
    </source>
</evidence>
<dbReference type="InterPro" id="IPR028098">
    <property type="entry name" value="Glyco_trans_4-like_N"/>
</dbReference>
<name>A0ABX8KYE1_9CORY</name>
<reference evidence="5 6" key="1">
    <citation type="submission" date="2021-06" db="EMBL/GenBank/DDBJ databases">
        <title>FDA dAtabase for Regulatory Grade micrObial Sequences (FDA-ARGOS): Supporting development and validation of Infectious Disease Dx tests.</title>
        <authorList>
            <person name="Sproer C."/>
            <person name="Gronow S."/>
            <person name="Severitt S."/>
            <person name="Schroder I."/>
            <person name="Tallon L."/>
            <person name="Sadzewicz L."/>
            <person name="Zhao X."/>
            <person name="Boylan J."/>
            <person name="Ott S."/>
            <person name="Bowen H."/>
            <person name="Vavikolanu K."/>
            <person name="Mehta A."/>
            <person name="Aluvathingal J."/>
            <person name="Nadendla S."/>
            <person name="Lowell S."/>
            <person name="Myers T."/>
            <person name="Yan Y."/>
        </authorList>
    </citation>
    <scope>NUCLEOTIDE SEQUENCE [LARGE SCALE GENOMIC DNA]</scope>
    <source>
        <strain evidence="5 6">FDAARGOS 1425</strain>
    </source>
</reference>
<evidence type="ECO:0000313" key="6">
    <source>
        <dbReference type="Proteomes" id="UP000683520"/>
    </source>
</evidence>
<keyword evidence="6" id="KW-1185">Reference proteome</keyword>
<sequence>MRILVVSQYWWPENGVPQRRWSWLTSVLRDAGHEVLVVSPPPHYQRRMSAKDWFSSGGYRPAARPEPGPNGETIVRTGFVPGGSSITAKVVNQVGVAAGILTVLLAKRGPLRSFSPDVVIGTVPSLPTAAVAQFASRIFRVPYVIDLRDAWPELLRYSGEWNKGTGRTSIRERVLNRGPLQLVLLLTERVMRLSLKNAEAVIVTSDKHKRYLRRELLAQKVYTVRNVFPSETQPHMRTRGERDNGEQSLRVLYAGTIGRAQHLANALAAADIAQAQGLDVHLRFIGTGAEKAELQRMAERRGLNCRFEERRKAESLAEAYEWADTALVHLTDWKPLERAVPSKTYELMSAGIHISAAIKGEAAEIIQDLRAGDIVPPEDPSQLAALWIDLARNPHRLNVDSRGRNWVEKERHIVAPSELKQCLDSLDLEFGARNG</sequence>
<organism evidence="5 6">
    <name type="scientific">Corynebacterium coyleae</name>
    <dbReference type="NCBI Taxonomy" id="53374"/>
    <lineage>
        <taxon>Bacteria</taxon>
        <taxon>Bacillati</taxon>
        <taxon>Actinomycetota</taxon>
        <taxon>Actinomycetes</taxon>
        <taxon>Mycobacteriales</taxon>
        <taxon>Corynebacteriaceae</taxon>
        <taxon>Corynebacterium</taxon>
    </lineage>
</organism>
<evidence type="ECO:0000256" key="1">
    <source>
        <dbReference type="ARBA" id="ARBA00022676"/>
    </source>
</evidence>
<evidence type="ECO:0000259" key="4">
    <source>
        <dbReference type="Pfam" id="PF13579"/>
    </source>
</evidence>
<dbReference type="Proteomes" id="UP000683520">
    <property type="component" value="Chromosome"/>
</dbReference>
<dbReference type="PANTHER" id="PTHR45947">
    <property type="entry name" value="SULFOQUINOVOSYL TRANSFERASE SQD2"/>
    <property type="match status" value="1"/>
</dbReference>
<gene>
    <name evidence="5" type="ORF">I6L55_01500</name>
</gene>
<dbReference type="Pfam" id="PF00534">
    <property type="entry name" value="Glycos_transf_1"/>
    <property type="match status" value="1"/>
</dbReference>
<evidence type="ECO:0000259" key="3">
    <source>
        <dbReference type="Pfam" id="PF00534"/>
    </source>
</evidence>
<protein>
    <submittedName>
        <fullName evidence="5">Glycosyltransferase family 4 protein</fullName>
    </submittedName>
</protein>
<dbReference type="EMBL" id="CP077302">
    <property type="protein sequence ID" value="QXB18819.1"/>
    <property type="molecule type" value="Genomic_DNA"/>
</dbReference>
<dbReference type="GeneID" id="92748847"/>
<keyword evidence="2" id="KW-0808">Transferase</keyword>
<dbReference type="PANTHER" id="PTHR45947:SF3">
    <property type="entry name" value="SULFOQUINOVOSYL TRANSFERASE SQD2"/>
    <property type="match status" value="1"/>
</dbReference>
<dbReference type="Pfam" id="PF13579">
    <property type="entry name" value="Glyco_trans_4_4"/>
    <property type="match status" value="1"/>
</dbReference>
<dbReference type="SUPFAM" id="SSF53756">
    <property type="entry name" value="UDP-Glycosyltransferase/glycogen phosphorylase"/>
    <property type="match status" value="1"/>
</dbReference>
<dbReference type="RefSeq" id="WP_070453487.1">
    <property type="nucleotide sequence ID" value="NZ_CP047198.1"/>
</dbReference>
<evidence type="ECO:0000313" key="5">
    <source>
        <dbReference type="EMBL" id="QXB18819.1"/>
    </source>
</evidence>
<keyword evidence="1" id="KW-0328">Glycosyltransferase</keyword>
<proteinExistence type="predicted"/>
<dbReference type="Gene3D" id="3.40.50.2000">
    <property type="entry name" value="Glycogen Phosphorylase B"/>
    <property type="match status" value="2"/>
</dbReference>
<feature type="domain" description="Glycosyltransferase subfamily 4-like N-terminal" evidence="4">
    <location>
        <begin position="18"/>
        <end position="216"/>
    </location>
</feature>
<accession>A0ABX8KYE1</accession>